<evidence type="ECO:0000259" key="3">
    <source>
        <dbReference type="PROSITE" id="PS50977"/>
    </source>
</evidence>
<sequence length="209" mass="24260">MEYTKKQMTIIEAAEKLFAEKGFEGASVRDIAHEANTNVSMISYYFGSKEKLMEAVFDRRMEGSRAQLEALYYDQSLTTFQKIYALIDAYVGKLTSQPYFNKIWMREQVESQSCVIADKIEGVRERNFAVINRIVKDGQELGEFKHEIDCSLMMALLIGTTNQVLNNAKHYRRKHDLEKMSDDDFRTHLKETLTSYLKTVFKALLTYEA</sequence>
<dbReference type="PANTHER" id="PTHR30328">
    <property type="entry name" value="TRANSCRIPTIONAL REPRESSOR"/>
    <property type="match status" value="1"/>
</dbReference>
<dbReference type="EMBL" id="FMAR01000020">
    <property type="protein sequence ID" value="SCC62269.1"/>
    <property type="molecule type" value="Genomic_DNA"/>
</dbReference>
<evidence type="ECO:0000256" key="1">
    <source>
        <dbReference type="ARBA" id="ARBA00023125"/>
    </source>
</evidence>
<dbReference type="AlphaFoldDB" id="A0A1C4G236"/>
<keyword evidence="5" id="KW-1185">Reference proteome</keyword>
<protein>
    <submittedName>
        <fullName evidence="4">Transcriptional regulator, TetR family</fullName>
    </submittedName>
</protein>
<dbReference type="InterPro" id="IPR013570">
    <property type="entry name" value="Tscrpt_reg_YsiA_C"/>
</dbReference>
<evidence type="ECO:0000256" key="2">
    <source>
        <dbReference type="PROSITE-ProRule" id="PRU00335"/>
    </source>
</evidence>
<dbReference type="OrthoDB" id="9789566at2"/>
<name>A0A1C4G236_9BACT</name>
<evidence type="ECO:0000313" key="5">
    <source>
        <dbReference type="Proteomes" id="UP000242818"/>
    </source>
</evidence>
<dbReference type="PROSITE" id="PS50977">
    <property type="entry name" value="HTH_TETR_2"/>
    <property type="match status" value="1"/>
</dbReference>
<feature type="domain" description="HTH tetR-type" evidence="3">
    <location>
        <begin position="4"/>
        <end position="64"/>
    </location>
</feature>
<dbReference type="InterPro" id="IPR050109">
    <property type="entry name" value="HTH-type_TetR-like_transc_reg"/>
</dbReference>
<reference evidence="4 5" key="1">
    <citation type="submission" date="2016-08" db="EMBL/GenBank/DDBJ databases">
        <authorList>
            <person name="Seilhamer J.J."/>
        </authorList>
    </citation>
    <scope>NUCLEOTIDE SEQUENCE [LARGE SCALE GENOMIC DNA]</scope>
    <source>
        <strain evidence="4 5">A37T2</strain>
    </source>
</reference>
<dbReference type="Proteomes" id="UP000242818">
    <property type="component" value="Unassembled WGS sequence"/>
</dbReference>
<dbReference type="InterPro" id="IPR009057">
    <property type="entry name" value="Homeodomain-like_sf"/>
</dbReference>
<dbReference type="InterPro" id="IPR001647">
    <property type="entry name" value="HTH_TetR"/>
</dbReference>
<dbReference type="SUPFAM" id="SSF48498">
    <property type="entry name" value="Tetracyclin repressor-like, C-terminal domain"/>
    <property type="match status" value="1"/>
</dbReference>
<dbReference type="STRING" id="1335309.GA0116948_12011"/>
<dbReference type="PANTHER" id="PTHR30328:SF54">
    <property type="entry name" value="HTH-TYPE TRANSCRIPTIONAL REPRESSOR SCO4008"/>
    <property type="match status" value="1"/>
</dbReference>
<accession>A0A1C4G236</accession>
<gene>
    <name evidence="4" type="ORF">GA0116948_12011</name>
</gene>
<dbReference type="GO" id="GO:0003677">
    <property type="term" value="F:DNA binding"/>
    <property type="evidence" value="ECO:0007669"/>
    <property type="project" value="UniProtKB-UniRule"/>
</dbReference>
<dbReference type="Pfam" id="PF00440">
    <property type="entry name" value="TetR_N"/>
    <property type="match status" value="1"/>
</dbReference>
<dbReference type="InterPro" id="IPR036271">
    <property type="entry name" value="Tet_transcr_reg_TetR-rel_C_sf"/>
</dbReference>
<dbReference type="Pfam" id="PF08359">
    <property type="entry name" value="TetR_C_4"/>
    <property type="match status" value="1"/>
</dbReference>
<keyword evidence="1 2" id="KW-0238">DNA-binding</keyword>
<dbReference type="Gene3D" id="1.10.357.10">
    <property type="entry name" value="Tetracycline Repressor, domain 2"/>
    <property type="match status" value="1"/>
</dbReference>
<organism evidence="4 5">
    <name type="scientific">Chitinophaga costaii</name>
    <dbReference type="NCBI Taxonomy" id="1335309"/>
    <lineage>
        <taxon>Bacteria</taxon>
        <taxon>Pseudomonadati</taxon>
        <taxon>Bacteroidota</taxon>
        <taxon>Chitinophagia</taxon>
        <taxon>Chitinophagales</taxon>
        <taxon>Chitinophagaceae</taxon>
        <taxon>Chitinophaga</taxon>
    </lineage>
</organism>
<dbReference type="PRINTS" id="PR00455">
    <property type="entry name" value="HTHTETR"/>
</dbReference>
<proteinExistence type="predicted"/>
<evidence type="ECO:0000313" key="4">
    <source>
        <dbReference type="EMBL" id="SCC62269.1"/>
    </source>
</evidence>
<dbReference type="SUPFAM" id="SSF46689">
    <property type="entry name" value="Homeodomain-like"/>
    <property type="match status" value="1"/>
</dbReference>
<feature type="DNA-binding region" description="H-T-H motif" evidence="2">
    <location>
        <begin position="27"/>
        <end position="46"/>
    </location>
</feature>